<feature type="non-terminal residue" evidence="7">
    <location>
        <position position="1"/>
    </location>
</feature>
<dbReference type="PANTHER" id="PTHR22950">
    <property type="entry name" value="AMINO ACID TRANSPORTER"/>
    <property type="match status" value="1"/>
</dbReference>
<comment type="subcellular location">
    <subcellularLocation>
        <location evidence="1">Membrane</location>
        <topology evidence="1">Multi-pass membrane protein</topology>
    </subcellularLocation>
</comment>
<gene>
    <name evidence="7" type="ORF">g.26252</name>
</gene>
<evidence type="ECO:0000256" key="3">
    <source>
        <dbReference type="ARBA" id="ARBA00022989"/>
    </source>
</evidence>
<feature type="transmembrane region" description="Helical" evidence="5">
    <location>
        <begin position="472"/>
        <end position="498"/>
    </location>
</feature>
<reference evidence="7" key="1">
    <citation type="submission" date="2015-12" db="EMBL/GenBank/DDBJ databases">
        <title>De novo transcriptome assembly of four potential Pierce s Disease insect vectors from Arizona vineyards.</title>
        <authorList>
            <person name="Tassone E.E."/>
        </authorList>
    </citation>
    <scope>NUCLEOTIDE SEQUENCE</scope>
</reference>
<evidence type="ECO:0000256" key="1">
    <source>
        <dbReference type="ARBA" id="ARBA00004141"/>
    </source>
</evidence>
<accession>A0A1B6E4V7</accession>
<keyword evidence="3 5" id="KW-1133">Transmembrane helix</keyword>
<evidence type="ECO:0000313" key="7">
    <source>
        <dbReference type="EMBL" id="JAS32948.1"/>
    </source>
</evidence>
<sequence>LVHRKLCSSLVSFVNKCYKMISYKKNIPRGFENLQSSDSLDDIDESNLKIVFTDVSPGEGKDRPVITEYDPKKRTVRTELGDLVLVKYKCQSNGVPATVTSGSTLPLVTGTNKDAESGGYNPFDHRRLTHPTTDAETLIHLLKGSLGTGILAMPLAFYNAGLVFGLVATFMIGVVCTYCIHILVKCSQILCRRMKIPSLGFADVAEVAFLAGPPSIHKFSGAARGIINWFLIIDLFGCCCVYIVFVTRNLKQVLDIHIGQDIKLTYYMIALLPFLILMNLVRNLKFLAPFSMVANILVGTGMGITFYYIFRDPLPVINSMPYFSSWEQIPLFFGTAIFALEGIGVVMPLENNMKTPQHFIGCPGVLNTGMFCVVLLYSSVGFFGYLKYGSITQGSITLNLPDELLAQSVKIMIAIAIFLTYSLQFYVPMEIIWKNVKHRFTSHPLIAEYTIRVSLVCISVIIAILVPNLGPFISLVGAVCLSTMGLMFPSLIELIVYWDSPGLGRYNWLLWKNLVVIAFGIVGFVTGSYTSLHEIIEEQSQ</sequence>
<evidence type="ECO:0000256" key="4">
    <source>
        <dbReference type="ARBA" id="ARBA00023136"/>
    </source>
</evidence>
<feature type="transmembrane region" description="Helical" evidence="5">
    <location>
        <begin position="510"/>
        <end position="532"/>
    </location>
</feature>
<dbReference type="AlphaFoldDB" id="A0A1B6E4V7"/>
<feature type="transmembrane region" description="Helical" evidence="5">
    <location>
        <begin position="288"/>
        <end position="309"/>
    </location>
</feature>
<feature type="domain" description="Amino acid transporter transmembrane" evidence="6">
    <location>
        <begin position="135"/>
        <end position="531"/>
    </location>
</feature>
<name>A0A1B6E4V7_9HEMI</name>
<keyword evidence="4 5" id="KW-0472">Membrane</keyword>
<feature type="transmembrane region" description="Helical" evidence="5">
    <location>
        <begin position="226"/>
        <end position="244"/>
    </location>
</feature>
<feature type="transmembrane region" description="Helical" evidence="5">
    <location>
        <begin position="163"/>
        <end position="184"/>
    </location>
</feature>
<dbReference type="GO" id="GO:0015179">
    <property type="term" value="F:L-amino acid transmembrane transporter activity"/>
    <property type="evidence" value="ECO:0007669"/>
    <property type="project" value="TreeGrafter"/>
</dbReference>
<feature type="transmembrane region" description="Helical" evidence="5">
    <location>
        <begin position="405"/>
        <end position="428"/>
    </location>
</feature>
<proteinExistence type="predicted"/>
<dbReference type="EMBL" id="GEDC01004350">
    <property type="protein sequence ID" value="JAS32948.1"/>
    <property type="molecule type" value="Transcribed_RNA"/>
</dbReference>
<feature type="transmembrane region" description="Helical" evidence="5">
    <location>
        <begin position="264"/>
        <end position="281"/>
    </location>
</feature>
<dbReference type="Pfam" id="PF01490">
    <property type="entry name" value="Aa_trans"/>
    <property type="match status" value="1"/>
</dbReference>
<evidence type="ECO:0000259" key="6">
    <source>
        <dbReference type="Pfam" id="PF01490"/>
    </source>
</evidence>
<protein>
    <recommendedName>
        <fullName evidence="6">Amino acid transporter transmembrane domain-containing protein</fullName>
    </recommendedName>
</protein>
<feature type="transmembrane region" description="Helical" evidence="5">
    <location>
        <begin position="449"/>
        <end position="466"/>
    </location>
</feature>
<feature type="transmembrane region" description="Helical" evidence="5">
    <location>
        <begin position="359"/>
        <end position="385"/>
    </location>
</feature>
<evidence type="ECO:0000256" key="5">
    <source>
        <dbReference type="SAM" id="Phobius"/>
    </source>
</evidence>
<feature type="transmembrane region" description="Helical" evidence="5">
    <location>
        <begin position="329"/>
        <end position="347"/>
    </location>
</feature>
<organism evidence="7">
    <name type="scientific">Clastoptera arizonana</name>
    <name type="common">Arizona spittle bug</name>
    <dbReference type="NCBI Taxonomy" id="38151"/>
    <lineage>
        <taxon>Eukaryota</taxon>
        <taxon>Metazoa</taxon>
        <taxon>Ecdysozoa</taxon>
        <taxon>Arthropoda</taxon>
        <taxon>Hexapoda</taxon>
        <taxon>Insecta</taxon>
        <taxon>Pterygota</taxon>
        <taxon>Neoptera</taxon>
        <taxon>Paraneoptera</taxon>
        <taxon>Hemiptera</taxon>
        <taxon>Auchenorrhyncha</taxon>
        <taxon>Cercopoidea</taxon>
        <taxon>Clastopteridae</taxon>
        <taxon>Clastoptera</taxon>
    </lineage>
</organism>
<keyword evidence="2 5" id="KW-0812">Transmembrane</keyword>
<dbReference type="GO" id="GO:0005774">
    <property type="term" value="C:vacuolar membrane"/>
    <property type="evidence" value="ECO:0007669"/>
    <property type="project" value="TreeGrafter"/>
</dbReference>
<dbReference type="PANTHER" id="PTHR22950:SF460">
    <property type="entry name" value="PROTON-COUPLED AMINO ACID TRANSPORTER 4-LIKE PROTEIN"/>
    <property type="match status" value="1"/>
</dbReference>
<evidence type="ECO:0000256" key="2">
    <source>
        <dbReference type="ARBA" id="ARBA00022692"/>
    </source>
</evidence>
<dbReference type="InterPro" id="IPR013057">
    <property type="entry name" value="AA_transpt_TM"/>
</dbReference>